<evidence type="ECO:0000313" key="1">
    <source>
        <dbReference type="Ensembl" id="ENSCCAP00000028216.1"/>
    </source>
</evidence>
<dbReference type="Ensembl" id="ENSCCAT00000045854.1">
    <property type="protein sequence ID" value="ENSCCAP00000028216.1"/>
    <property type="gene ID" value="ENSCCAG00000032047.1"/>
</dbReference>
<reference evidence="1" key="2">
    <citation type="submission" date="2025-09" db="UniProtKB">
        <authorList>
            <consortium name="Ensembl"/>
        </authorList>
    </citation>
    <scope>IDENTIFICATION</scope>
</reference>
<proteinExistence type="predicted"/>
<dbReference type="GeneTree" id="ENSGT00540000073670"/>
<sequence>MARNTIPQLVKGLPSSGSNLSLHHNWVSSPIWNLLQACKYSLNWEKFLPNSIWLPNITGTG</sequence>
<evidence type="ECO:0000313" key="2">
    <source>
        <dbReference type="Proteomes" id="UP000233040"/>
    </source>
</evidence>
<protein>
    <submittedName>
        <fullName evidence="1">Uncharacterized protein</fullName>
    </submittedName>
</protein>
<dbReference type="AlphaFoldDB" id="A0A2K5RJB0"/>
<name>A0A2K5RJB0_CEBIM</name>
<keyword evidence="2" id="KW-1185">Reference proteome</keyword>
<reference evidence="1" key="1">
    <citation type="submission" date="2025-08" db="UniProtKB">
        <authorList>
            <consortium name="Ensembl"/>
        </authorList>
    </citation>
    <scope>IDENTIFICATION</scope>
</reference>
<organism evidence="1 2">
    <name type="scientific">Cebus imitator</name>
    <name type="common">Panamanian white-faced capuchin</name>
    <name type="synonym">Cebus capucinus imitator</name>
    <dbReference type="NCBI Taxonomy" id="2715852"/>
    <lineage>
        <taxon>Eukaryota</taxon>
        <taxon>Metazoa</taxon>
        <taxon>Chordata</taxon>
        <taxon>Craniata</taxon>
        <taxon>Vertebrata</taxon>
        <taxon>Euteleostomi</taxon>
        <taxon>Mammalia</taxon>
        <taxon>Eutheria</taxon>
        <taxon>Euarchontoglires</taxon>
        <taxon>Primates</taxon>
        <taxon>Haplorrhini</taxon>
        <taxon>Platyrrhini</taxon>
        <taxon>Cebidae</taxon>
        <taxon>Cebinae</taxon>
        <taxon>Cebus</taxon>
    </lineage>
</organism>
<dbReference type="OMA" id="HQKFLPN"/>
<accession>A0A2K5RJB0</accession>
<dbReference type="Proteomes" id="UP000233040">
    <property type="component" value="Unassembled WGS sequence"/>
</dbReference>